<name>A0ABV1ZZK2_9ACTN</name>
<keyword evidence="1" id="KW-0285">Flavoprotein</keyword>
<reference evidence="4 5" key="1">
    <citation type="submission" date="2024-06" db="EMBL/GenBank/DDBJ databases">
        <authorList>
            <person name="Bataeva Y.V."/>
            <person name="Grigorian L.N."/>
            <person name="Solomentsev V.I."/>
        </authorList>
    </citation>
    <scope>NUCLEOTIDE SEQUENCE [LARGE SCALE GENOMIC DNA]</scope>
    <source>
        <strain evidence="5">SCPM-O-B-12605 (RCAM04882)</strain>
    </source>
</reference>
<evidence type="ECO:0000313" key="4">
    <source>
        <dbReference type="EMBL" id="MES0836503.1"/>
    </source>
</evidence>
<accession>A0ABV1ZZK2</accession>
<comment type="caution">
    <text evidence="4">The sequence shown here is derived from an EMBL/GenBank/DDBJ whole genome shotgun (WGS) entry which is preliminary data.</text>
</comment>
<dbReference type="InterPro" id="IPR003953">
    <property type="entry name" value="FAD-dep_OxRdtase_2_FAD-bd"/>
</dbReference>
<dbReference type="PIRSF" id="PIRSF036654">
    <property type="entry name" value="UCP036654"/>
    <property type="match status" value="1"/>
</dbReference>
<dbReference type="EMBL" id="JBEQNB010000012">
    <property type="protein sequence ID" value="MES0836503.1"/>
    <property type="molecule type" value="Genomic_DNA"/>
</dbReference>
<gene>
    <name evidence="4" type="ORF">ABUK86_22185</name>
</gene>
<dbReference type="Gene3D" id="3.50.50.60">
    <property type="entry name" value="FAD/NAD(P)-binding domain"/>
    <property type="match status" value="1"/>
</dbReference>
<evidence type="ECO:0000259" key="3">
    <source>
        <dbReference type="Pfam" id="PF00890"/>
    </source>
</evidence>
<keyword evidence="5" id="KW-1185">Reference proteome</keyword>
<feature type="domain" description="FAD-dependent oxidoreductase 2 FAD-binding" evidence="3">
    <location>
        <begin position="9"/>
        <end position="535"/>
    </location>
</feature>
<proteinExistence type="predicted"/>
<dbReference type="Proteomes" id="UP001432401">
    <property type="component" value="Unassembled WGS sequence"/>
</dbReference>
<protein>
    <submittedName>
        <fullName evidence="4">FAD-binding dehydrogenase</fullName>
    </submittedName>
</protein>
<dbReference type="Pfam" id="PF00890">
    <property type="entry name" value="FAD_binding_2"/>
    <property type="match status" value="1"/>
</dbReference>
<dbReference type="RefSeq" id="WP_352985299.1">
    <property type="nucleotide sequence ID" value="NZ_JBEQNA010000001.1"/>
</dbReference>
<dbReference type="SUPFAM" id="SSF51905">
    <property type="entry name" value="FAD/NAD(P)-binding domain"/>
    <property type="match status" value="1"/>
</dbReference>
<dbReference type="PANTHER" id="PTHR43260:SF1">
    <property type="entry name" value="KSDD-LIKE STEROID DEHYDROGENASE RV0785"/>
    <property type="match status" value="1"/>
</dbReference>
<keyword evidence="2" id="KW-0560">Oxidoreductase</keyword>
<dbReference type="InterPro" id="IPR036188">
    <property type="entry name" value="FAD/NAD-bd_sf"/>
</dbReference>
<evidence type="ECO:0000313" key="5">
    <source>
        <dbReference type="Proteomes" id="UP001432401"/>
    </source>
</evidence>
<evidence type="ECO:0000256" key="2">
    <source>
        <dbReference type="ARBA" id="ARBA00023002"/>
    </source>
</evidence>
<dbReference type="PANTHER" id="PTHR43260">
    <property type="entry name" value="3-KETOSTEROID-DELTA-1-DEHYDROGENASE"/>
    <property type="match status" value="1"/>
</dbReference>
<dbReference type="InterPro" id="IPR027477">
    <property type="entry name" value="Succ_DH/fumarate_Rdtase_cat_sf"/>
</dbReference>
<sequence>MSSGADRADAIVVGAGLAGLVAAAELADAGKRVVLLDQEPEQSLGGQAFWSFGGLFLVDSPEQRRMGVRDSRELALQDWMGTAAFDRPEDEWPRRWAEAYVDFAAGEKRSWLHAQGLRIFPVVGWAERGGHLAGGHGNSVPRFHITWGTGPGVVAPFERRVRAAVERGLVTLRFRHRVDELVVTDGTVTGVRGAVLAPSGISRGQASNRDVVGDFEMAAQAVVVTSGGIGANHDLVRKSWPERLGAPPKHMLSGVPEHVDGRMLGITERAGGRIVNPDRMWHYTEGIQNWDPVWAGHGIRILPGPSSLWLDATGKRLPAPCFPGFDTLGTLDHIMRSGHEYTWFVLSQKIIEKEFTLSGSEQNPDLTGKDLRLLLQRVLPGAPDPVEAFKERGADFVVADRLPALIRKMREIAGDGVLDADTVTREVVARDREMANTFTKDLQVMSIHSARTYRGDKLVRVARPHRILDPKAGPLIAVRLHILTRKSLGGLHTDLDARVLGADGAPVPGLYAAGEVAGFGGGGVHGYRALEGTFLGGCLFSGRIAGRAAASAVG</sequence>
<dbReference type="Gene3D" id="3.90.700.10">
    <property type="entry name" value="Succinate dehydrogenase/fumarate reductase flavoprotein, catalytic domain"/>
    <property type="match status" value="1"/>
</dbReference>
<dbReference type="NCBIfam" id="NF009472">
    <property type="entry name" value="PRK12834.1"/>
    <property type="match status" value="1"/>
</dbReference>
<dbReference type="InterPro" id="IPR014614">
    <property type="entry name" value="KsdD_DH"/>
</dbReference>
<evidence type="ECO:0000256" key="1">
    <source>
        <dbReference type="ARBA" id="ARBA00022630"/>
    </source>
</evidence>
<organism evidence="4 5">
    <name type="scientific">Nocardiopsis tropica</name>
    <dbReference type="NCBI Taxonomy" id="109330"/>
    <lineage>
        <taxon>Bacteria</taxon>
        <taxon>Bacillati</taxon>
        <taxon>Actinomycetota</taxon>
        <taxon>Actinomycetes</taxon>
        <taxon>Streptosporangiales</taxon>
        <taxon>Nocardiopsidaceae</taxon>
        <taxon>Nocardiopsis</taxon>
    </lineage>
</organism>